<dbReference type="AlphaFoldDB" id="A0AAD5YCV0"/>
<organism evidence="3 4">
    <name type="scientific">Meripilus lineatus</name>
    <dbReference type="NCBI Taxonomy" id="2056292"/>
    <lineage>
        <taxon>Eukaryota</taxon>
        <taxon>Fungi</taxon>
        <taxon>Dikarya</taxon>
        <taxon>Basidiomycota</taxon>
        <taxon>Agaricomycotina</taxon>
        <taxon>Agaricomycetes</taxon>
        <taxon>Polyporales</taxon>
        <taxon>Meripilaceae</taxon>
        <taxon>Meripilus</taxon>
    </lineage>
</organism>
<keyword evidence="2" id="KW-1133">Transmembrane helix</keyword>
<feature type="transmembrane region" description="Helical" evidence="2">
    <location>
        <begin position="20"/>
        <end position="38"/>
    </location>
</feature>
<accession>A0AAD5YCV0</accession>
<keyword evidence="2" id="KW-0472">Membrane</keyword>
<evidence type="ECO:0000313" key="4">
    <source>
        <dbReference type="Proteomes" id="UP001212997"/>
    </source>
</evidence>
<feature type="region of interest" description="Disordered" evidence="1">
    <location>
        <begin position="293"/>
        <end position="367"/>
    </location>
</feature>
<evidence type="ECO:0000313" key="3">
    <source>
        <dbReference type="EMBL" id="KAJ3475164.1"/>
    </source>
</evidence>
<reference evidence="3" key="1">
    <citation type="submission" date="2022-07" db="EMBL/GenBank/DDBJ databases">
        <title>Genome Sequence of Physisporinus lineatus.</title>
        <authorList>
            <person name="Buettner E."/>
        </authorList>
    </citation>
    <scope>NUCLEOTIDE SEQUENCE</scope>
    <source>
        <strain evidence="3">VT162</strain>
    </source>
</reference>
<protein>
    <submittedName>
        <fullName evidence="3">Uncharacterized protein</fullName>
    </submittedName>
</protein>
<sequence length="367" mass="41266">MSSQVDPQFLALVVQKMHEMWFANFCGIAATTLLYYDFMITFADEKPHQTWYVVFAMTWHLSRKLNFLQICNSMLRFNEGMTIILELTVAIFMSLRMYAIWQRIDGSLVSYSFLVSSLPRSISTIIRPFRFWLHLYHLQDAPNWLTSLPHLPHFSVFNRVFAIAYDALILILTWVKTAGIRKSFSQLGVKASLTTLLIRDGTVYFVFLLTLNVLNLIAIKLQAFGALPSISEVVTSILVSRFIINLRSVYLSGETPAIAGGALNLSKFSDLRFANSIVGNLGAPLGFAAEERRSMRSEGKGDGSQVANISDDPLMEFLPSGSDDTDSIAPRDPTQSVNDEEKAYPYYDSDDDDDDMSVSVVRPQDGM</sequence>
<dbReference type="Proteomes" id="UP001212997">
    <property type="component" value="Unassembled WGS sequence"/>
</dbReference>
<keyword evidence="4" id="KW-1185">Reference proteome</keyword>
<comment type="caution">
    <text evidence="3">The sequence shown here is derived from an EMBL/GenBank/DDBJ whole genome shotgun (WGS) entry which is preliminary data.</text>
</comment>
<proteinExistence type="predicted"/>
<dbReference type="EMBL" id="JANAWD010000904">
    <property type="protein sequence ID" value="KAJ3475164.1"/>
    <property type="molecule type" value="Genomic_DNA"/>
</dbReference>
<evidence type="ECO:0000256" key="1">
    <source>
        <dbReference type="SAM" id="MobiDB-lite"/>
    </source>
</evidence>
<name>A0AAD5YCV0_9APHY</name>
<evidence type="ECO:0000256" key="2">
    <source>
        <dbReference type="SAM" id="Phobius"/>
    </source>
</evidence>
<feature type="transmembrane region" description="Helical" evidence="2">
    <location>
        <begin position="196"/>
        <end position="217"/>
    </location>
</feature>
<feature type="transmembrane region" description="Helical" evidence="2">
    <location>
        <begin position="156"/>
        <end position="175"/>
    </location>
</feature>
<feature type="transmembrane region" description="Helical" evidence="2">
    <location>
        <begin position="83"/>
        <end position="101"/>
    </location>
</feature>
<gene>
    <name evidence="3" type="ORF">NLI96_g12019</name>
</gene>
<keyword evidence="2" id="KW-0812">Transmembrane</keyword>